<evidence type="ECO:0000256" key="1">
    <source>
        <dbReference type="SAM" id="MobiDB-lite"/>
    </source>
</evidence>
<dbReference type="VEuPathDB" id="VectorBase:ASIS006542"/>
<dbReference type="VEuPathDB" id="VectorBase:ASIC000150"/>
<evidence type="ECO:0000313" key="2">
    <source>
        <dbReference type="EMBL" id="KFB34761.1"/>
    </source>
</evidence>
<feature type="region of interest" description="Disordered" evidence="1">
    <location>
        <begin position="1"/>
        <end position="24"/>
    </location>
</feature>
<name>A0A084V9W7_ANOSI</name>
<reference evidence="3" key="2">
    <citation type="submission" date="2020-05" db="UniProtKB">
        <authorList>
            <consortium name="EnsemblMetazoa"/>
        </authorList>
    </citation>
    <scope>IDENTIFICATION</scope>
</reference>
<reference evidence="2 4" key="1">
    <citation type="journal article" date="2014" name="BMC Genomics">
        <title>Genome sequence of Anopheles sinensis provides insight into genetics basis of mosquito competence for malaria parasites.</title>
        <authorList>
            <person name="Zhou D."/>
            <person name="Zhang D."/>
            <person name="Ding G."/>
            <person name="Shi L."/>
            <person name="Hou Q."/>
            <person name="Ye Y."/>
            <person name="Xu Y."/>
            <person name="Zhou H."/>
            <person name="Xiong C."/>
            <person name="Li S."/>
            <person name="Yu J."/>
            <person name="Hong S."/>
            <person name="Yu X."/>
            <person name="Zou P."/>
            <person name="Chen C."/>
            <person name="Chang X."/>
            <person name="Wang W."/>
            <person name="Lv Y."/>
            <person name="Sun Y."/>
            <person name="Ma L."/>
            <person name="Shen B."/>
            <person name="Zhu C."/>
        </authorList>
    </citation>
    <scope>NUCLEOTIDE SEQUENCE [LARGE SCALE GENOMIC DNA]</scope>
</reference>
<organism evidence="2">
    <name type="scientific">Anopheles sinensis</name>
    <name type="common">Mosquito</name>
    <dbReference type="NCBI Taxonomy" id="74873"/>
    <lineage>
        <taxon>Eukaryota</taxon>
        <taxon>Metazoa</taxon>
        <taxon>Ecdysozoa</taxon>
        <taxon>Arthropoda</taxon>
        <taxon>Hexapoda</taxon>
        <taxon>Insecta</taxon>
        <taxon>Pterygota</taxon>
        <taxon>Neoptera</taxon>
        <taxon>Endopterygota</taxon>
        <taxon>Diptera</taxon>
        <taxon>Nematocera</taxon>
        <taxon>Culicoidea</taxon>
        <taxon>Culicidae</taxon>
        <taxon>Anophelinae</taxon>
        <taxon>Anopheles</taxon>
    </lineage>
</organism>
<sequence>MSIFPASSSMQVHRGGKSRRKFASSEKLYPTCGMGSLQPSSTSLFDKSVINSLRAWYHLSFGADDTGCRHSITYFSLRLSARPFVPTFSLDAFFLPRSAPAF</sequence>
<accession>A0A084V9W7</accession>
<dbReference type="Proteomes" id="UP000030765">
    <property type="component" value="Unassembled WGS sequence"/>
</dbReference>
<proteinExistence type="predicted"/>
<dbReference type="EMBL" id="KE523906">
    <property type="protein sequence ID" value="KFB34761.1"/>
    <property type="molecule type" value="Genomic_DNA"/>
</dbReference>
<dbReference type="AlphaFoldDB" id="A0A084V9W7"/>
<feature type="compositionally biased region" description="Polar residues" evidence="1">
    <location>
        <begin position="1"/>
        <end position="11"/>
    </location>
</feature>
<protein>
    <submittedName>
        <fullName evidence="2 3">Toxin HicA</fullName>
    </submittedName>
</protein>
<evidence type="ECO:0000313" key="3">
    <source>
        <dbReference type="EnsemblMetazoa" id="ASIC000150-PA"/>
    </source>
</evidence>
<evidence type="ECO:0000313" key="4">
    <source>
        <dbReference type="Proteomes" id="UP000030765"/>
    </source>
</evidence>
<dbReference type="EnsemblMetazoa" id="ASIC000150-RA">
    <property type="protein sequence ID" value="ASIC000150-PA"/>
    <property type="gene ID" value="ASIC000150"/>
</dbReference>
<dbReference type="EMBL" id="ATLV01000787">
    <property type="status" value="NOT_ANNOTATED_CDS"/>
    <property type="molecule type" value="Genomic_DNA"/>
</dbReference>
<keyword evidence="4" id="KW-1185">Reference proteome</keyword>
<gene>
    <name evidence="2" type="ORF">ZHAS_00000150</name>
</gene>